<evidence type="ECO:0000313" key="2">
    <source>
        <dbReference type="Proteomes" id="UP000261620"/>
    </source>
</evidence>
<proteinExistence type="predicted"/>
<dbReference type="InterPro" id="IPR008983">
    <property type="entry name" value="Tumour_necrosis_fac-like_dom"/>
</dbReference>
<organism evidence="1 2">
    <name type="scientific">Mola mola</name>
    <name type="common">Ocean sunfish</name>
    <name type="synonym">Tetraodon mola</name>
    <dbReference type="NCBI Taxonomy" id="94237"/>
    <lineage>
        <taxon>Eukaryota</taxon>
        <taxon>Metazoa</taxon>
        <taxon>Chordata</taxon>
        <taxon>Craniata</taxon>
        <taxon>Vertebrata</taxon>
        <taxon>Euteleostomi</taxon>
        <taxon>Actinopterygii</taxon>
        <taxon>Neopterygii</taxon>
        <taxon>Teleostei</taxon>
        <taxon>Neoteleostei</taxon>
        <taxon>Acanthomorphata</taxon>
        <taxon>Eupercaria</taxon>
        <taxon>Tetraodontiformes</taxon>
        <taxon>Molidae</taxon>
        <taxon>Mola</taxon>
    </lineage>
</organism>
<dbReference type="SUPFAM" id="SSF49842">
    <property type="entry name" value="TNF-like"/>
    <property type="match status" value="1"/>
</dbReference>
<accession>A0A3Q3WES4</accession>
<reference evidence="1" key="1">
    <citation type="submission" date="2025-08" db="UniProtKB">
        <authorList>
            <consortium name="Ensembl"/>
        </authorList>
    </citation>
    <scope>IDENTIFICATION</scope>
</reference>
<dbReference type="Proteomes" id="UP000261620">
    <property type="component" value="Unplaced"/>
</dbReference>
<name>A0A3Q3WES4_MOLML</name>
<dbReference type="AlphaFoldDB" id="A0A3Q3WES4"/>
<reference evidence="1" key="2">
    <citation type="submission" date="2025-09" db="UniProtKB">
        <authorList>
            <consortium name="Ensembl"/>
        </authorList>
    </citation>
    <scope>IDENTIFICATION</scope>
</reference>
<dbReference type="Gene3D" id="2.60.120.40">
    <property type="match status" value="1"/>
</dbReference>
<dbReference type="STRING" id="94237.ENSMMOP00000015676"/>
<keyword evidence="2" id="KW-1185">Reference proteome</keyword>
<evidence type="ECO:0000313" key="1">
    <source>
        <dbReference type="Ensembl" id="ENSMMOP00000015676.1"/>
    </source>
</evidence>
<protein>
    <submittedName>
        <fullName evidence="1">Uncharacterized protein</fullName>
    </submittedName>
</protein>
<dbReference type="Ensembl" id="ENSMMOT00000015939.1">
    <property type="protein sequence ID" value="ENSMMOP00000015676.1"/>
    <property type="gene ID" value="ENSMMOG00000011967.1"/>
</dbReference>
<sequence length="62" mass="7071">MSAIRKKAGSNGNQEGSWYSAIYVGVVFSLSKRDRRKMVMEEKMLPYLEEKSGKTFFGVFSL</sequence>